<organism evidence="1 2">
    <name type="scientific">Aspergillus sydowii CBS 593.65</name>
    <dbReference type="NCBI Taxonomy" id="1036612"/>
    <lineage>
        <taxon>Eukaryota</taxon>
        <taxon>Fungi</taxon>
        <taxon>Dikarya</taxon>
        <taxon>Ascomycota</taxon>
        <taxon>Pezizomycotina</taxon>
        <taxon>Eurotiomycetes</taxon>
        <taxon>Eurotiomycetidae</taxon>
        <taxon>Eurotiales</taxon>
        <taxon>Aspergillaceae</taxon>
        <taxon>Aspergillus</taxon>
        <taxon>Aspergillus subgen. Nidulantes</taxon>
    </lineage>
</organism>
<name>A0A1L9SY95_9EURO</name>
<dbReference type="Proteomes" id="UP000184356">
    <property type="component" value="Unassembled WGS sequence"/>
</dbReference>
<dbReference type="RefSeq" id="XP_040695932.1">
    <property type="nucleotide sequence ID" value="XM_040848466.1"/>
</dbReference>
<sequence>MTDCVNSIISTFLPNLKQNHKSRRFDNRKISEMRIARIPGASNASVILRPGGNPAAQRWALNIAGQPILKTYGRRFKKPSIIQRDGLAVLNIAPFVHLFSTTSHRASSKTCLPVGHELPREHTG</sequence>
<dbReference type="GeneID" id="63764539"/>
<accession>A0A1L9SY95</accession>
<gene>
    <name evidence="1" type="ORF">ASPSYDRAFT_52306</name>
</gene>
<dbReference type="EMBL" id="KV878604">
    <property type="protein sequence ID" value="OJJ52126.1"/>
    <property type="molecule type" value="Genomic_DNA"/>
</dbReference>
<dbReference type="AlphaFoldDB" id="A0A1L9SY95"/>
<reference evidence="2" key="1">
    <citation type="journal article" date="2017" name="Genome Biol.">
        <title>Comparative genomics reveals high biological diversity and specific adaptations in the industrially and medically important fungal genus Aspergillus.</title>
        <authorList>
            <person name="de Vries R.P."/>
            <person name="Riley R."/>
            <person name="Wiebenga A."/>
            <person name="Aguilar-Osorio G."/>
            <person name="Amillis S."/>
            <person name="Uchima C.A."/>
            <person name="Anderluh G."/>
            <person name="Asadollahi M."/>
            <person name="Askin M."/>
            <person name="Barry K."/>
            <person name="Battaglia E."/>
            <person name="Bayram O."/>
            <person name="Benocci T."/>
            <person name="Braus-Stromeyer S.A."/>
            <person name="Caldana C."/>
            <person name="Canovas D."/>
            <person name="Cerqueira G.C."/>
            <person name="Chen F."/>
            <person name="Chen W."/>
            <person name="Choi C."/>
            <person name="Clum A."/>
            <person name="Dos Santos R.A."/>
            <person name="Damasio A.R."/>
            <person name="Diallinas G."/>
            <person name="Emri T."/>
            <person name="Fekete E."/>
            <person name="Flipphi M."/>
            <person name="Freyberg S."/>
            <person name="Gallo A."/>
            <person name="Gournas C."/>
            <person name="Habgood R."/>
            <person name="Hainaut M."/>
            <person name="Harispe M.L."/>
            <person name="Henrissat B."/>
            <person name="Hilden K.S."/>
            <person name="Hope R."/>
            <person name="Hossain A."/>
            <person name="Karabika E."/>
            <person name="Karaffa L."/>
            <person name="Karanyi Z."/>
            <person name="Krasevec N."/>
            <person name="Kuo A."/>
            <person name="Kusch H."/>
            <person name="LaButti K."/>
            <person name="Lagendijk E.L."/>
            <person name="Lapidus A."/>
            <person name="Levasseur A."/>
            <person name="Lindquist E."/>
            <person name="Lipzen A."/>
            <person name="Logrieco A.F."/>
            <person name="MacCabe A."/>
            <person name="Maekelae M.R."/>
            <person name="Malavazi I."/>
            <person name="Melin P."/>
            <person name="Meyer V."/>
            <person name="Mielnichuk N."/>
            <person name="Miskei M."/>
            <person name="Molnar A.P."/>
            <person name="Mule G."/>
            <person name="Ngan C.Y."/>
            <person name="Orejas M."/>
            <person name="Orosz E."/>
            <person name="Ouedraogo J.P."/>
            <person name="Overkamp K.M."/>
            <person name="Park H.-S."/>
            <person name="Perrone G."/>
            <person name="Piumi F."/>
            <person name="Punt P.J."/>
            <person name="Ram A.F."/>
            <person name="Ramon A."/>
            <person name="Rauscher S."/>
            <person name="Record E."/>
            <person name="Riano-Pachon D.M."/>
            <person name="Robert V."/>
            <person name="Roehrig J."/>
            <person name="Ruller R."/>
            <person name="Salamov A."/>
            <person name="Salih N.S."/>
            <person name="Samson R.A."/>
            <person name="Sandor E."/>
            <person name="Sanguinetti M."/>
            <person name="Schuetze T."/>
            <person name="Sepcic K."/>
            <person name="Shelest E."/>
            <person name="Sherlock G."/>
            <person name="Sophianopoulou V."/>
            <person name="Squina F.M."/>
            <person name="Sun H."/>
            <person name="Susca A."/>
            <person name="Todd R.B."/>
            <person name="Tsang A."/>
            <person name="Unkles S.E."/>
            <person name="van de Wiele N."/>
            <person name="van Rossen-Uffink D."/>
            <person name="Oliveira J.V."/>
            <person name="Vesth T.C."/>
            <person name="Visser J."/>
            <person name="Yu J.-H."/>
            <person name="Zhou M."/>
            <person name="Andersen M.R."/>
            <person name="Archer D.B."/>
            <person name="Baker S.E."/>
            <person name="Benoit I."/>
            <person name="Brakhage A.A."/>
            <person name="Braus G.H."/>
            <person name="Fischer R."/>
            <person name="Frisvad J.C."/>
            <person name="Goldman G.H."/>
            <person name="Houbraken J."/>
            <person name="Oakley B."/>
            <person name="Pocsi I."/>
            <person name="Scazzocchio C."/>
            <person name="Seiboth B."/>
            <person name="vanKuyk P.A."/>
            <person name="Wortman J."/>
            <person name="Dyer P.S."/>
            <person name="Grigoriev I.V."/>
        </authorList>
    </citation>
    <scope>NUCLEOTIDE SEQUENCE [LARGE SCALE GENOMIC DNA]</scope>
    <source>
        <strain evidence="2">CBS 593.65</strain>
    </source>
</reference>
<evidence type="ECO:0000313" key="2">
    <source>
        <dbReference type="Proteomes" id="UP000184356"/>
    </source>
</evidence>
<dbReference type="VEuPathDB" id="FungiDB:ASPSYDRAFT_52306"/>
<proteinExistence type="predicted"/>
<protein>
    <submittedName>
        <fullName evidence="1">Uncharacterized protein</fullName>
    </submittedName>
</protein>
<evidence type="ECO:0000313" key="1">
    <source>
        <dbReference type="EMBL" id="OJJ52126.1"/>
    </source>
</evidence>
<keyword evidence="2" id="KW-1185">Reference proteome</keyword>